<evidence type="ECO:0000256" key="6">
    <source>
        <dbReference type="SAM" id="Phobius"/>
    </source>
</evidence>
<proteinExistence type="predicted"/>
<evidence type="ECO:0000313" key="9">
    <source>
        <dbReference type="Proteomes" id="UP001244341"/>
    </source>
</evidence>
<keyword evidence="9" id="KW-1185">Reference proteome</keyword>
<evidence type="ECO:0000256" key="5">
    <source>
        <dbReference type="SAM" id="MobiDB-lite"/>
    </source>
</evidence>
<feature type="transmembrane region" description="Helical" evidence="6">
    <location>
        <begin position="129"/>
        <end position="151"/>
    </location>
</feature>
<accession>A0ABY8TVZ1</accession>
<dbReference type="PROSITE" id="PS51257">
    <property type="entry name" value="PROKAR_LIPOPROTEIN"/>
    <property type="match status" value="1"/>
</dbReference>
<comment type="subcellular location">
    <subcellularLocation>
        <location evidence="1">Membrane</location>
        <topology evidence="1">Multi-pass membrane protein</topology>
    </subcellularLocation>
</comment>
<dbReference type="SUPFAM" id="SSF103481">
    <property type="entry name" value="Multidrug resistance efflux transporter EmrE"/>
    <property type="match status" value="1"/>
</dbReference>
<sequence>MDQRGDYRFTFACTLSAIHFLTAAACIKGSQLFRPAEAAAPRLPWKDTLTFATVAVVSIGSLNLSLLVNPVGLYQVAKLLIIPFVCAVEFLHPQIQRRFTASTVACIATVVVGVAVVTVNDLGSGSTKLLGVMLAGVSVVSSGMQQILCGTMQRQHKLQSHQLLAATSPVQGAMLLLLGPWVDAAVSGNWIGDYPVTSGAMGVLLLSCAISVAVNLSQFMCLGRFSAVTFQVLGHTKTILVLLISWLVLGEAMGSHKLAGMAVAVAGMVAYSYFMTMGGTSAKKPAANGSDSRSPAPGDAEDAADALELGRARERRGEHKAGVKKQQAPLQEEGDGSDVPLLRVVSRDNAEWNGDSVKVVVVERPGGSKQGSR</sequence>
<feature type="region of interest" description="Disordered" evidence="5">
    <location>
        <begin position="284"/>
        <end position="342"/>
    </location>
</feature>
<dbReference type="InterPro" id="IPR050186">
    <property type="entry name" value="TPT_transporter"/>
</dbReference>
<feature type="transmembrane region" description="Helical" evidence="6">
    <location>
        <begin position="48"/>
        <end position="67"/>
    </location>
</feature>
<evidence type="ECO:0000256" key="4">
    <source>
        <dbReference type="ARBA" id="ARBA00023136"/>
    </source>
</evidence>
<dbReference type="EMBL" id="CP126210">
    <property type="protein sequence ID" value="WIA11628.1"/>
    <property type="molecule type" value="Genomic_DNA"/>
</dbReference>
<gene>
    <name evidence="8" type="ORF">OEZ85_011731</name>
</gene>
<organism evidence="8 9">
    <name type="scientific">Tetradesmus obliquus</name>
    <name type="common">Green alga</name>
    <name type="synonym">Acutodesmus obliquus</name>
    <dbReference type="NCBI Taxonomy" id="3088"/>
    <lineage>
        <taxon>Eukaryota</taxon>
        <taxon>Viridiplantae</taxon>
        <taxon>Chlorophyta</taxon>
        <taxon>core chlorophytes</taxon>
        <taxon>Chlorophyceae</taxon>
        <taxon>CS clade</taxon>
        <taxon>Sphaeropleales</taxon>
        <taxon>Scenedesmaceae</taxon>
        <taxon>Tetradesmus</taxon>
    </lineage>
</organism>
<reference evidence="8 9" key="1">
    <citation type="submission" date="2023-05" db="EMBL/GenBank/DDBJ databases">
        <title>A 100% complete, gapless, phased diploid assembly of the Scenedesmus obliquus UTEX 3031 genome.</title>
        <authorList>
            <person name="Biondi T.C."/>
            <person name="Hanschen E.R."/>
            <person name="Kwon T."/>
            <person name="Eng W."/>
            <person name="Kruse C.P.S."/>
            <person name="Koehler S.I."/>
            <person name="Kunde Y."/>
            <person name="Gleasner C.D."/>
            <person name="You Mak K.T."/>
            <person name="Polle J."/>
            <person name="Hovde B.T."/>
            <person name="Starkenburg S.R."/>
        </authorList>
    </citation>
    <scope>NUCLEOTIDE SEQUENCE [LARGE SCALE GENOMIC DNA]</scope>
    <source>
        <strain evidence="8 9">DOE0152z</strain>
    </source>
</reference>
<feature type="region of interest" description="Disordered" evidence="5">
    <location>
        <begin position="354"/>
        <end position="373"/>
    </location>
</feature>
<evidence type="ECO:0000256" key="3">
    <source>
        <dbReference type="ARBA" id="ARBA00022989"/>
    </source>
</evidence>
<feature type="transmembrane region" description="Helical" evidence="6">
    <location>
        <begin position="163"/>
        <end position="182"/>
    </location>
</feature>
<dbReference type="Pfam" id="PF03151">
    <property type="entry name" value="TPT"/>
    <property type="match status" value="1"/>
</dbReference>
<dbReference type="PANTHER" id="PTHR11132">
    <property type="entry name" value="SOLUTE CARRIER FAMILY 35"/>
    <property type="match status" value="1"/>
</dbReference>
<feature type="transmembrane region" description="Helical" evidence="6">
    <location>
        <begin position="194"/>
        <end position="216"/>
    </location>
</feature>
<protein>
    <recommendedName>
        <fullName evidence="7">Sugar phosphate transporter domain-containing protein</fullName>
    </recommendedName>
</protein>
<dbReference type="Proteomes" id="UP001244341">
    <property type="component" value="Chromosome 3b"/>
</dbReference>
<dbReference type="InterPro" id="IPR037185">
    <property type="entry name" value="EmrE-like"/>
</dbReference>
<feature type="compositionally biased region" description="Basic and acidic residues" evidence="5">
    <location>
        <begin position="308"/>
        <end position="321"/>
    </location>
</feature>
<dbReference type="InterPro" id="IPR004853">
    <property type="entry name" value="Sugar_P_trans_dom"/>
</dbReference>
<evidence type="ECO:0000259" key="7">
    <source>
        <dbReference type="Pfam" id="PF03151"/>
    </source>
</evidence>
<feature type="transmembrane region" description="Helical" evidence="6">
    <location>
        <begin position="255"/>
        <end position="274"/>
    </location>
</feature>
<feature type="transmembrane region" description="Helical" evidence="6">
    <location>
        <begin position="99"/>
        <end position="117"/>
    </location>
</feature>
<evidence type="ECO:0000256" key="1">
    <source>
        <dbReference type="ARBA" id="ARBA00004141"/>
    </source>
</evidence>
<feature type="domain" description="Sugar phosphate transporter" evidence="7">
    <location>
        <begin position="13"/>
        <end position="272"/>
    </location>
</feature>
<name>A0ABY8TVZ1_TETOB</name>
<keyword evidence="4 6" id="KW-0472">Membrane</keyword>
<feature type="transmembrane region" description="Helical" evidence="6">
    <location>
        <begin position="6"/>
        <end position="27"/>
    </location>
</feature>
<keyword evidence="3 6" id="KW-1133">Transmembrane helix</keyword>
<feature type="transmembrane region" description="Helical" evidence="6">
    <location>
        <begin position="228"/>
        <end position="249"/>
    </location>
</feature>
<evidence type="ECO:0000256" key="2">
    <source>
        <dbReference type="ARBA" id="ARBA00022692"/>
    </source>
</evidence>
<evidence type="ECO:0000313" key="8">
    <source>
        <dbReference type="EMBL" id="WIA11628.1"/>
    </source>
</evidence>
<keyword evidence="2 6" id="KW-0812">Transmembrane</keyword>